<evidence type="ECO:0000313" key="2">
    <source>
        <dbReference type="EMBL" id="KAL0190160.1"/>
    </source>
</evidence>
<dbReference type="Proteomes" id="UP001529510">
    <property type="component" value="Unassembled WGS sequence"/>
</dbReference>
<comment type="caution">
    <text evidence="2">The sequence shown here is derived from an EMBL/GenBank/DDBJ whole genome shotgun (WGS) entry which is preliminary data.</text>
</comment>
<feature type="non-terminal residue" evidence="2">
    <location>
        <position position="64"/>
    </location>
</feature>
<evidence type="ECO:0000256" key="1">
    <source>
        <dbReference type="SAM" id="MobiDB-lite"/>
    </source>
</evidence>
<accession>A0ABD0QWV9</accession>
<keyword evidence="3" id="KW-1185">Reference proteome</keyword>
<name>A0ABD0QWV9_CIRMR</name>
<feature type="region of interest" description="Disordered" evidence="1">
    <location>
        <begin position="45"/>
        <end position="64"/>
    </location>
</feature>
<gene>
    <name evidence="2" type="ORF">M9458_012858</name>
</gene>
<organism evidence="2 3">
    <name type="scientific">Cirrhinus mrigala</name>
    <name type="common">Mrigala</name>
    <dbReference type="NCBI Taxonomy" id="683832"/>
    <lineage>
        <taxon>Eukaryota</taxon>
        <taxon>Metazoa</taxon>
        <taxon>Chordata</taxon>
        <taxon>Craniata</taxon>
        <taxon>Vertebrata</taxon>
        <taxon>Euteleostomi</taxon>
        <taxon>Actinopterygii</taxon>
        <taxon>Neopterygii</taxon>
        <taxon>Teleostei</taxon>
        <taxon>Ostariophysi</taxon>
        <taxon>Cypriniformes</taxon>
        <taxon>Cyprinidae</taxon>
        <taxon>Labeoninae</taxon>
        <taxon>Labeonini</taxon>
        <taxon>Cirrhinus</taxon>
    </lineage>
</organism>
<proteinExistence type="predicted"/>
<sequence length="64" mass="7222">KSVHCATEFEDYFGKRKLVDSESHVVSIAEYLQRGDTAIIYPEAPEELSRSRLATPEANGHEEN</sequence>
<feature type="non-terminal residue" evidence="2">
    <location>
        <position position="1"/>
    </location>
</feature>
<dbReference type="EMBL" id="JAMKFB020000006">
    <property type="protein sequence ID" value="KAL0190160.1"/>
    <property type="molecule type" value="Genomic_DNA"/>
</dbReference>
<evidence type="ECO:0000313" key="3">
    <source>
        <dbReference type="Proteomes" id="UP001529510"/>
    </source>
</evidence>
<protein>
    <submittedName>
        <fullName evidence="2">Uncharacterized protein</fullName>
    </submittedName>
</protein>
<reference evidence="2 3" key="1">
    <citation type="submission" date="2024-05" db="EMBL/GenBank/DDBJ databases">
        <title>Genome sequencing and assembly of Indian major carp, Cirrhinus mrigala (Hamilton, 1822).</title>
        <authorList>
            <person name="Mohindra V."/>
            <person name="Chowdhury L.M."/>
            <person name="Lal K."/>
            <person name="Jena J.K."/>
        </authorList>
    </citation>
    <scope>NUCLEOTIDE SEQUENCE [LARGE SCALE GENOMIC DNA]</scope>
    <source>
        <strain evidence="2">CM1030</strain>
        <tissue evidence="2">Blood</tissue>
    </source>
</reference>
<dbReference type="AlphaFoldDB" id="A0ABD0QWV9"/>